<evidence type="ECO:0000313" key="2">
    <source>
        <dbReference type="Proteomes" id="UP000824029"/>
    </source>
</evidence>
<name>A0A9D2IPJ5_9ACTN</name>
<protein>
    <submittedName>
        <fullName evidence="1">Uncharacterized protein</fullName>
    </submittedName>
</protein>
<sequence length="68" mass="7795">MSSVRYKKDHDGKTFCPVVSAVCNQWSRCIEDECEWWYESGNDDYSCCALLKMVRDTSSIGYALARGE</sequence>
<comment type="caution">
    <text evidence="1">The sequence shown here is derived from an EMBL/GenBank/DDBJ whole genome shotgun (WGS) entry which is preliminary data.</text>
</comment>
<evidence type="ECO:0000313" key="1">
    <source>
        <dbReference type="EMBL" id="HIZ18479.1"/>
    </source>
</evidence>
<proteinExistence type="predicted"/>
<gene>
    <name evidence="1" type="ORF">IAA22_05170</name>
</gene>
<reference evidence="1" key="2">
    <citation type="submission" date="2021-04" db="EMBL/GenBank/DDBJ databases">
        <authorList>
            <person name="Gilroy R."/>
        </authorList>
    </citation>
    <scope>NUCLEOTIDE SEQUENCE</scope>
    <source>
        <strain evidence="1">ChiHecolR3B27-1887</strain>
    </source>
</reference>
<organism evidence="1 2">
    <name type="scientific">Candidatus Olsenella stercoravium</name>
    <dbReference type="NCBI Taxonomy" id="2838713"/>
    <lineage>
        <taxon>Bacteria</taxon>
        <taxon>Bacillati</taxon>
        <taxon>Actinomycetota</taxon>
        <taxon>Coriobacteriia</taxon>
        <taxon>Coriobacteriales</taxon>
        <taxon>Atopobiaceae</taxon>
        <taxon>Olsenella</taxon>
    </lineage>
</organism>
<dbReference type="AlphaFoldDB" id="A0A9D2IPJ5"/>
<dbReference type="Proteomes" id="UP000824029">
    <property type="component" value="Unassembled WGS sequence"/>
</dbReference>
<accession>A0A9D2IPJ5</accession>
<dbReference type="EMBL" id="DXBZ01000096">
    <property type="protein sequence ID" value="HIZ18479.1"/>
    <property type="molecule type" value="Genomic_DNA"/>
</dbReference>
<reference evidence="1" key="1">
    <citation type="journal article" date="2021" name="PeerJ">
        <title>Extensive microbial diversity within the chicken gut microbiome revealed by metagenomics and culture.</title>
        <authorList>
            <person name="Gilroy R."/>
            <person name="Ravi A."/>
            <person name="Getino M."/>
            <person name="Pursley I."/>
            <person name="Horton D.L."/>
            <person name="Alikhan N.F."/>
            <person name="Baker D."/>
            <person name="Gharbi K."/>
            <person name="Hall N."/>
            <person name="Watson M."/>
            <person name="Adriaenssens E.M."/>
            <person name="Foster-Nyarko E."/>
            <person name="Jarju S."/>
            <person name="Secka A."/>
            <person name="Antonio M."/>
            <person name="Oren A."/>
            <person name="Chaudhuri R.R."/>
            <person name="La Ragione R."/>
            <person name="Hildebrand F."/>
            <person name="Pallen M.J."/>
        </authorList>
    </citation>
    <scope>NUCLEOTIDE SEQUENCE</scope>
    <source>
        <strain evidence="1">ChiHecolR3B27-1887</strain>
    </source>
</reference>